<keyword evidence="3" id="KW-0238">DNA-binding</keyword>
<dbReference type="EMBL" id="CP020028">
    <property type="protein sequence ID" value="ASR47364.1"/>
    <property type="molecule type" value="Genomic_DNA"/>
</dbReference>
<dbReference type="PANTHER" id="PTHR30419">
    <property type="entry name" value="HTH-TYPE TRANSCRIPTIONAL REGULATOR YBHD"/>
    <property type="match status" value="1"/>
</dbReference>
<dbReference type="Pfam" id="PF03466">
    <property type="entry name" value="LysR_substrate"/>
    <property type="match status" value="1"/>
</dbReference>
<dbReference type="Gene3D" id="3.40.190.290">
    <property type="match status" value="1"/>
</dbReference>
<dbReference type="PANTHER" id="PTHR30419:SF28">
    <property type="entry name" value="HTH-TYPE TRANSCRIPTIONAL REGULATOR BSDA"/>
    <property type="match status" value="1"/>
</dbReference>
<accession>A0A222WN77</accession>
<dbReference type="InterPro" id="IPR000847">
    <property type="entry name" value="LysR_HTH_N"/>
</dbReference>
<dbReference type="PROSITE" id="PS50931">
    <property type="entry name" value="HTH_LYSR"/>
    <property type="match status" value="1"/>
</dbReference>
<dbReference type="RefSeq" id="WP_094154942.1">
    <property type="nucleotide sequence ID" value="NZ_CP020028.1"/>
</dbReference>
<dbReference type="InterPro" id="IPR050950">
    <property type="entry name" value="HTH-type_LysR_regulators"/>
</dbReference>
<dbReference type="FunFam" id="1.10.10.10:FF:000001">
    <property type="entry name" value="LysR family transcriptional regulator"/>
    <property type="match status" value="1"/>
</dbReference>
<dbReference type="InterPro" id="IPR005119">
    <property type="entry name" value="LysR_subst-bd"/>
</dbReference>
<dbReference type="KEGG" id="pkb:B4V02_12015"/>
<keyword evidence="2" id="KW-0805">Transcription regulation</keyword>
<keyword evidence="4" id="KW-0804">Transcription</keyword>
<evidence type="ECO:0000256" key="3">
    <source>
        <dbReference type="ARBA" id="ARBA00023125"/>
    </source>
</evidence>
<evidence type="ECO:0000259" key="5">
    <source>
        <dbReference type="PROSITE" id="PS50931"/>
    </source>
</evidence>
<dbReference type="InterPro" id="IPR036388">
    <property type="entry name" value="WH-like_DNA-bd_sf"/>
</dbReference>
<dbReference type="SUPFAM" id="SSF53850">
    <property type="entry name" value="Periplasmic binding protein-like II"/>
    <property type="match status" value="1"/>
</dbReference>
<evidence type="ECO:0000313" key="7">
    <source>
        <dbReference type="Proteomes" id="UP000214666"/>
    </source>
</evidence>
<dbReference type="Proteomes" id="UP000214666">
    <property type="component" value="Chromosome"/>
</dbReference>
<comment type="similarity">
    <text evidence="1">Belongs to the LysR transcriptional regulatory family.</text>
</comment>
<dbReference type="GO" id="GO:0003700">
    <property type="term" value="F:DNA-binding transcription factor activity"/>
    <property type="evidence" value="ECO:0007669"/>
    <property type="project" value="InterPro"/>
</dbReference>
<evidence type="ECO:0000256" key="1">
    <source>
        <dbReference type="ARBA" id="ARBA00009437"/>
    </source>
</evidence>
<sequence length="297" mass="33668">MELTQLQYFLTVARLQHMTSASKALNITQPALSHAISKLENELGIPLFERNGRNVELNRYGRIFSKWVEEALNNLEKGKQEIEELSNPDHGVIHISYLNILGIDLVPALIRDYQITNPNVRFDLTQGNLGDINEHFDKGHSDLMITSRESTIDNHEWIVIQKTPLYIVVSDQHPFANRSSLSLFDLSGEPFVGLKNNCGLKATITSRFENTGFMLSSTFDAEDLPTVAGFIKAGLGVSVLPKTFGLMLDGLVWVPIQEEGWEWEVGLKWRKDRYISPAAKRFIDYIDFRNVSAFSQK</sequence>
<evidence type="ECO:0000313" key="6">
    <source>
        <dbReference type="EMBL" id="ASR47364.1"/>
    </source>
</evidence>
<dbReference type="Gene3D" id="1.10.10.10">
    <property type="entry name" value="Winged helix-like DNA-binding domain superfamily/Winged helix DNA-binding domain"/>
    <property type="match status" value="1"/>
</dbReference>
<dbReference type="PRINTS" id="PR00039">
    <property type="entry name" value="HTHLYSR"/>
</dbReference>
<protein>
    <submittedName>
        <fullName evidence="6">LysR family transcriptional regulator</fullName>
    </submittedName>
</protein>
<reference evidence="6 7" key="1">
    <citation type="submission" date="2017-03" db="EMBL/GenBank/DDBJ databases">
        <title>Complete genome sequence of Paenibacillus Kribbensis producing bioflocculants.</title>
        <authorList>
            <person name="Lee H.-G."/>
            <person name="Oh H.-M."/>
        </authorList>
    </citation>
    <scope>NUCLEOTIDE SEQUENCE [LARGE SCALE GENOMIC DNA]</scope>
    <source>
        <strain evidence="6 7">AM49</strain>
    </source>
</reference>
<feature type="domain" description="HTH lysR-type" evidence="5">
    <location>
        <begin position="1"/>
        <end position="58"/>
    </location>
</feature>
<dbReference type="GO" id="GO:0005829">
    <property type="term" value="C:cytosol"/>
    <property type="evidence" value="ECO:0007669"/>
    <property type="project" value="TreeGrafter"/>
</dbReference>
<gene>
    <name evidence="6" type="ORF">B4V02_12015</name>
</gene>
<evidence type="ECO:0000256" key="4">
    <source>
        <dbReference type="ARBA" id="ARBA00023163"/>
    </source>
</evidence>
<dbReference type="SUPFAM" id="SSF46785">
    <property type="entry name" value="Winged helix' DNA-binding domain"/>
    <property type="match status" value="1"/>
</dbReference>
<dbReference type="OrthoDB" id="9803735at2"/>
<dbReference type="GO" id="GO:0003677">
    <property type="term" value="F:DNA binding"/>
    <property type="evidence" value="ECO:0007669"/>
    <property type="project" value="UniProtKB-KW"/>
</dbReference>
<dbReference type="AlphaFoldDB" id="A0A222WN77"/>
<dbReference type="InterPro" id="IPR036390">
    <property type="entry name" value="WH_DNA-bd_sf"/>
</dbReference>
<keyword evidence="7" id="KW-1185">Reference proteome</keyword>
<organism evidence="6 7">
    <name type="scientific">Paenibacillus kribbensis</name>
    <dbReference type="NCBI Taxonomy" id="172713"/>
    <lineage>
        <taxon>Bacteria</taxon>
        <taxon>Bacillati</taxon>
        <taxon>Bacillota</taxon>
        <taxon>Bacilli</taxon>
        <taxon>Bacillales</taxon>
        <taxon>Paenibacillaceae</taxon>
        <taxon>Paenibacillus</taxon>
    </lineage>
</organism>
<dbReference type="STRING" id="172713.GCA_001705305_00500"/>
<name>A0A222WN77_9BACL</name>
<evidence type="ECO:0000256" key="2">
    <source>
        <dbReference type="ARBA" id="ARBA00023015"/>
    </source>
</evidence>
<proteinExistence type="inferred from homology"/>
<dbReference type="Pfam" id="PF00126">
    <property type="entry name" value="HTH_1"/>
    <property type="match status" value="1"/>
</dbReference>